<dbReference type="RefSeq" id="WP_374755158.1">
    <property type="nucleotide sequence ID" value="NZ_QGGO01000035.1"/>
</dbReference>
<accession>A0A316DL96</accession>
<feature type="non-terminal residue" evidence="1">
    <location>
        <position position="1"/>
    </location>
</feature>
<dbReference type="InterPro" id="IPR013783">
    <property type="entry name" value="Ig-like_fold"/>
</dbReference>
<sequence>TCLTPSTTITASGASTYAWSGTGGFSATTASADLLVAGTYTVIGTNANGCTASASVEITEDKVVPTVTVVGADTLCHNSTINLTATGGGTYLWSGPNTFSSTSANVNIPNATDINSGTYVVIVTSPTGCTATGSAVVLINSIINAPVVQSDTTLTLGNAITLTATGCTGTLKWFKASDSTVVTMPVSPTTTTSYFAQCETTTNGITCVSANSTNVKVAISNGIVISIKTGNWEDPTTWDTGTVPSATDHVIIDSTHVVTITTNTATAKKLEYRTNATLNFADSTAKLTVAGL</sequence>
<evidence type="ECO:0000313" key="1">
    <source>
        <dbReference type="EMBL" id="PWK17483.1"/>
    </source>
</evidence>
<reference evidence="1 2" key="1">
    <citation type="submission" date="2018-05" db="EMBL/GenBank/DDBJ databases">
        <title>Genomic Encyclopedia of Archaeal and Bacterial Type Strains, Phase II (KMG-II): from individual species to whole genera.</title>
        <authorList>
            <person name="Goeker M."/>
        </authorList>
    </citation>
    <scope>NUCLEOTIDE SEQUENCE [LARGE SCALE GENOMIC DNA]</scope>
    <source>
        <strain evidence="1 2">DSM 22214</strain>
    </source>
</reference>
<dbReference type="Gene3D" id="2.60.40.10">
    <property type="entry name" value="Immunoglobulins"/>
    <property type="match status" value="2"/>
</dbReference>
<proteinExistence type="predicted"/>
<evidence type="ECO:0000313" key="2">
    <source>
        <dbReference type="Proteomes" id="UP000245489"/>
    </source>
</evidence>
<comment type="caution">
    <text evidence="1">The sequence shown here is derived from an EMBL/GenBank/DDBJ whole genome shotgun (WGS) entry which is preliminary data.</text>
</comment>
<dbReference type="AlphaFoldDB" id="A0A316DL96"/>
<organism evidence="1 2">
    <name type="scientific">Arcicella aurantiaca</name>
    <dbReference type="NCBI Taxonomy" id="591202"/>
    <lineage>
        <taxon>Bacteria</taxon>
        <taxon>Pseudomonadati</taxon>
        <taxon>Bacteroidota</taxon>
        <taxon>Cytophagia</taxon>
        <taxon>Cytophagales</taxon>
        <taxon>Flectobacillaceae</taxon>
        <taxon>Arcicella</taxon>
    </lineage>
</organism>
<keyword evidence="2" id="KW-1185">Reference proteome</keyword>
<dbReference type="EMBL" id="QGGO01000035">
    <property type="protein sequence ID" value="PWK17483.1"/>
    <property type="molecule type" value="Genomic_DNA"/>
</dbReference>
<protein>
    <recommendedName>
        <fullName evidence="3">Ig-like domain-containing protein</fullName>
    </recommendedName>
</protein>
<name>A0A316DL96_9BACT</name>
<evidence type="ECO:0008006" key="3">
    <source>
        <dbReference type="Google" id="ProtNLM"/>
    </source>
</evidence>
<gene>
    <name evidence="1" type="ORF">LV89_04398</name>
</gene>
<dbReference type="Proteomes" id="UP000245489">
    <property type="component" value="Unassembled WGS sequence"/>
</dbReference>